<comment type="caution">
    <text evidence="3">The sequence shown here is derived from an EMBL/GenBank/DDBJ whole genome shotgun (WGS) entry which is preliminary data.</text>
</comment>
<evidence type="ECO:0000256" key="1">
    <source>
        <dbReference type="ARBA" id="ARBA00038090"/>
    </source>
</evidence>
<organism evidence="3 4">
    <name type="scientific">Golovinomyces cichoracearum</name>
    <dbReference type="NCBI Taxonomy" id="62708"/>
    <lineage>
        <taxon>Eukaryota</taxon>
        <taxon>Fungi</taxon>
        <taxon>Dikarya</taxon>
        <taxon>Ascomycota</taxon>
        <taxon>Pezizomycotina</taxon>
        <taxon>Leotiomycetes</taxon>
        <taxon>Erysiphales</taxon>
        <taxon>Erysiphaceae</taxon>
        <taxon>Golovinomyces</taxon>
    </lineage>
</organism>
<dbReference type="OrthoDB" id="48036at2759"/>
<gene>
    <name evidence="3" type="ORF">GcC1_182005</name>
</gene>
<dbReference type="EMBL" id="MCBR01018218">
    <property type="protein sequence ID" value="RKF58552.1"/>
    <property type="molecule type" value="Genomic_DNA"/>
</dbReference>
<dbReference type="PANTHER" id="PTHR28532:SF1">
    <property type="entry name" value="ORAL CANCER OVEREXPRESSED 1"/>
    <property type="match status" value="1"/>
</dbReference>
<evidence type="ECO:0000313" key="4">
    <source>
        <dbReference type="Proteomes" id="UP000285405"/>
    </source>
</evidence>
<comment type="similarity">
    <text evidence="1">Belongs to the LTO1 family.</text>
</comment>
<dbReference type="AlphaFoldDB" id="A0A420HM99"/>
<reference evidence="3 4" key="1">
    <citation type="journal article" date="2018" name="BMC Genomics">
        <title>Comparative genome analyses reveal sequence features reflecting distinct modes of host-adaptation between dicot and monocot powdery mildew.</title>
        <authorList>
            <person name="Wu Y."/>
            <person name="Ma X."/>
            <person name="Pan Z."/>
            <person name="Kale S.D."/>
            <person name="Song Y."/>
            <person name="King H."/>
            <person name="Zhang Q."/>
            <person name="Presley C."/>
            <person name="Deng X."/>
            <person name="Wei C.I."/>
            <person name="Xiao S."/>
        </authorList>
    </citation>
    <scope>NUCLEOTIDE SEQUENCE [LARGE SCALE GENOMIC DNA]</scope>
    <source>
        <strain evidence="3">UCSC1</strain>
    </source>
</reference>
<dbReference type="Proteomes" id="UP000285405">
    <property type="component" value="Unassembled WGS sequence"/>
</dbReference>
<sequence>MRDHPFDEVLNLEQDYYDEGYRQGFADGKAAGQSEGRTLGLEKGFEKFRETGRLHGKSLIWANQLLLPQKNLNHSSEEVTQDCRNDSSINSTTASSLLNPLSKSQRVTRHLIALHALVESETLSIQNTEEAVSDFDERLKKASIKSKLIESLIGNNNLKSDTNETSPVISESLYDSKMKMKIESSSR</sequence>
<dbReference type="Pfam" id="PF09811">
    <property type="entry name" value="Yae1_N"/>
    <property type="match status" value="1"/>
</dbReference>
<proteinExistence type="inferred from homology"/>
<protein>
    <recommendedName>
        <fullName evidence="2">Essential protein Yae1 N-terminal domain-containing protein</fullName>
    </recommendedName>
</protein>
<evidence type="ECO:0000259" key="2">
    <source>
        <dbReference type="Pfam" id="PF09811"/>
    </source>
</evidence>
<dbReference type="PANTHER" id="PTHR28532">
    <property type="entry name" value="GEO13458P1"/>
    <property type="match status" value="1"/>
</dbReference>
<feature type="domain" description="Essential protein Yae1 N-terminal" evidence="2">
    <location>
        <begin position="20"/>
        <end position="57"/>
    </location>
</feature>
<dbReference type="InterPro" id="IPR019191">
    <property type="entry name" value="Essential_protein_Yae1_N"/>
</dbReference>
<name>A0A420HM99_9PEZI</name>
<dbReference type="InterPro" id="IPR052436">
    <property type="entry name" value="LTO1_adapter"/>
</dbReference>
<accession>A0A420HM99</accession>
<evidence type="ECO:0000313" key="3">
    <source>
        <dbReference type="EMBL" id="RKF58552.1"/>
    </source>
</evidence>